<dbReference type="Gene3D" id="2.60.40.790">
    <property type="match status" value="1"/>
</dbReference>
<evidence type="ECO:0000313" key="3">
    <source>
        <dbReference type="EMBL" id="OVA05775.1"/>
    </source>
</evidence>
<sequence length="98" mass="11093">MATKPSTLLHGTNSYIFTVEALNLDVSEEIKVDVEDDKELEITYLTRYGRSLSKRLKLPQDANTDAAISAVYLNNELVISVKRLNRSNALKRIEIKII</sequence>
<organism evidence="3 4">
    <name type="scientific">Macleaya cordata</name>
    <name type="common">Five-seeded plume-poppy</name>
    <name type="synonym">Bocconia cordata</name>
    <dbReference type="NCBI Taxonomy" id="56857"/>
    <lineage>
        <taxon>Eukaryota</taxon>
        <taxon>Viridiplantae</taxon>
        <taxon>Streptophyta</taxon>
        <taxon>Embryophyta</taxon>
        <taxon>Tracheophyta</taxon>
        <taxon>Spermatophyta</taxon>
        <taxon>Magnoliopsida</taxon>
        <taxon>Ranunculales</taxon>
        <taxon>Papaveraceae</taxon>
        <taxon>Papaveroideae</taxon>
        <taxon>Macleaya</taxon>
    </lineage>
</organism>
<dbReference type="InterPro" id="IPR002068">
    <property type="entry name" value="A-crystallin/Hsp20_dom"/>
</dbReference>
<protein>
    <recommendedName>
        <fullName evidence="2">SHSP domain-containing protein</fullName>
    </recommendedName>
</protein>
<dbReference type="SUPFAM" id="SSF49764">
    <property type="entry name" value="HSP20-like chaperones"/>
    <property type="match status" value="1"/>
</dbReference>
<dbReference type="EMBL" id="MVGT01003007">
    <property type="protein sequence ID" value="OVA05775.1"/>
    <property type="molecule type" value="Genomic_DNA"/>
</dbReference>
<dbReference type="AlphaFoldDB" id="A0A200Q5L5"/>
<name>A0A200Q5L5_MACCD</name>
<reference evidence="3 4" key="1">
    <citation type="journal article" date="2017" name="Mol. Plant">
        <title>The Genome of Medicinal Plant Macleaya cordata Provides New Insights into Benzylisoquinoline Alkaloids Metabolism.</title>
        <authorList>
            <person name="Liu X."/>
            <person name="Liu Y."/>
            <person name="Huang P."/>
            <person name="Ma Y."/>
            <person name="Qing Z."/>
            <person name="Tang Q."/>
            <person name="Cao H."/>
            <person name="Cheng P."/>
            <person name="Zheng Y."/>
            <person name="Yuan Z."/>
            <person name="Zhou Y."/>
            <person name="Liu J."/>
            <person name="Tang Z."/>
            <person name="Zhuo Y."/>
            <person name="Zhang Y."/>
            <person name="Yu L."/>
            <person name="Huang J."/>
            <person name="Yang P."/>
            <person name="Peng Q."/>
            <person name="Zhang J."/>
            <person name="Jiang W."/>
            <person name="Zhang Z."/>
            <person name="Lin K."/>
            <person name="Ro D.K."/>
            <person name="Chen X."/>
            <person name="Xiong X."/>
            <person name="Shang Y."/>
            <person name="Huang S."/>
            <person name="Zeng J."/>
        </authorList>
    </citation>
    <scope>NUCLEOTIDE SEQUENCE [LARGE SCALE GENOMIC DNA]</scope>
    <source>
        <strain evidence="4">cv. BLH2017</strain>
        <tissue evidence="3">Root</tissue>
    </source>
</reference>
<comment type="caution">
    <text evidence="3">The sequence shown here is derived from an EMBL/GenBank/DDBJ whole genome shotgun (WGS) entry which is preliminary data.</text>
</comment>
<comment type="similarity">
    <text evidence="1">Belongs to the small heat shock protein (HSP20) family.</text>
</comment>
<feature type="domain" description="SHSP" evidence="2">
    <location>
        <begin position="1"/>
        <end position="98"/>
    </location>
</feature>
<keyword evidence="4" id="KW-1185">Reference proteome</keyword>
<evidence type="ECO:0000259" key="2">
    <source>
        <dbReference type="PROSITE" id="PS01031"/>
    </source>
</evidence>
<dbReference type="PROSITE" id="PS01031">
    <property type="entry name" value="SHSP"/>
    <property type="match status" value="1"/>
</dbReference>
<proteinExistence type="inferred from homology"/>
<evidence type="ECO:0000313" key="4">
    <source>
        <dbReference type="Proteomes" id="UP000195402"/>
    </source>
</evidence>
<dbReference type="OrthoDB" id="1852235at2759"/>
<dbReference type="InParanoid" id="A0A200Q5L5"/>
<evidence type="ECO:0000256" key="1">
    <source>
        <dbReference type="PROSITE-ProRule" id="PRU00285"/>
    </source>
</evidence>
<dbReference type="Proteomes" id="UP000195402">
    <property type="component" value="Unassembled WGS sequence"/>
</dbReference>
<dbReference type="InterPro" id="IPR008978">
    <property type="entry name" value="HSP20-like_chaperone"/>
</dbReference>
<gene>
    <name evidence="3" type="ORF">BVC80_9037g36</name>
</gene>
<accession>A0A200Q5L5</accession>